<dbReference type="Proteomes" id="UP000217154">
    <property type="component" value="Chromosome"/>
</dbReference>
<accession>A0A250DJ80</accession>
<evidence type="ECO:0000313" key="4">
    <source>
        <dbReference type="EMBL" id="ATA55166.1"/>
    </source>
</evidence>
<keyword evidence="2" id="KW-0732">Signal</keyword>
<feature type="chain" id="PRO_5011914037" description="Methyltransferase" evidence="2">
    <location>
        <begin position="34"/>
        <end position="74"/>
    </location>
</feature>
<proteinExistence type="predicted"/>
<evidence type="ECO:0000313" key="3">
    <source>
        <dbReference type="EMBL" id="ATA54425.1"/>
    </source>
</evidence>
<gene>
    <name evidence="3" type="ORF">CKY39_15265</name>
    <name evidence="4" type="ORF">CKY39_19585</name>
</gene>
<evidence type="ECO:0008006" key="6">
    <source>
        <dbReference type="Google" id="ProtNLM"/>
    </source>
</evidence>
<dbReference type="RefSeq" id="WP_095745039.1">
    <property type="nucleotide sequence ID" value="NZ_CP023284.1"/>
</dbReference>
<reference evidence="3 5" key="1">
    <citation type="submission" date="2017-09" db="EMBL/GenBank/DDBJ databases">
        <title>The diverse metabolic capabilities of V. boronicumulans make it an excellent choice for continued studies on novel biodegradation.</title>
        <authorList>
            <person name="Sun S."/>
        </authorList>
    </citation>
    <scope>NUCLEOTIDE SEQUENCE [LARGE SCALE GENOMIC DNA]</scope>
    <source>
        <strain evidence="3 5">J1</strain>
    </source>
</reference>
<protein>
    <recommendedName>
        <fullName evidence="6">Methyltransferase</fullName>
    </recommendedName>
</protein>
<dbReference type="InterPro" id="IPR008020">
    <property type="entry name" value="G8P"/>
</dbReference>
<keyword evidence="1" id="KW-0812">Transmembrane</keyword>
<dbReference type="KEGG" id="vbo:CKY39_15265"/>
<dbReference type="EMBL" id="CP023284">
    <property type="protein sequence ID" value="ATA55166.1"/>
    <property type="molecule type" value="Genomic_DNA"/>
</dbReference>
<name>A0A250DJ80_9BURK</name>
<evidence type="ECO:0000256" key="1">
    <source>
        <dbReference type="SAM" id="Phobius"/>
    </source>
</evidence>
<dbReference type="KEGG" id="vbo:CKY39_19585"/>
<dbReference type="Pfam" id="PF05356">
    <property type="entry name" value="Phage_Coat_B"/>
    <property type="match status" value="1"/>
</dbReference>
<evidence type="ECO:0000313" key="5">
    <source>
        <dbReference type="Proteomes" id="UP000217154"/>
    </source>
</evidence>
<organism evidence="3 5">
    <name type="scientific">Variovorax boronicumulans</name>
    <dbReference type="NCBI Taxonomy" id="436515"/>
    <lineage>
        <taxon>Bacteria</taxon>
        <taxon>Pseudomonadati</taxon>
        <taxon>Pseudomonadota</taxon>
        <taxon>Betaproteobacteria</taxon>
        <taxon>Burkholderiales</taxon>
        <taxon>Comamonadaceae</taxon>
        <taxon>Variovorax</taxon>
    </lineage>
</organism>
<sequence>MNKFAIGHMATRARKLAAPAIAGIGALATSVFAAVPTEVSTSLGEAKSDGVSVATLVLVAVIALFAFKFMRKGL</sequence>
<feature type="signal peptide" evidence="2">
    <location>
        <begin position="1"/>
        <end position="33"/>
    </location>
</feature>
<feature type="transmembrane region" description="Helical" evidence="1">
    <location>
        <begin position="49"/>
        <end position="67"/>
    </location>
</feature>
<evidence type="ECO:0000256" key="2">
    <source>
        <dbReference type="SAM" id="SignalP"/>
    </source>
</evidence>
<dbReference type="EMBL" id="CP023284">
    <property type="protein sequence ID" value="ATA54425.1"/>
    <property type="molecule type" value="Genomic_DNA"/>
</dbReference>
<dbReference type="AlphaFoldDB" id="A0A250DJ80"/>
<keyword evidence="1" id="KW-1133">Transmembrane helix</keyword>
<keyword evidence="1" id="KW-0472">Membrane</keyword>